<evidence type="ECO:0000259" key="9">
    <source>
        <dbReference type="Pfam" id="PF07715"/>
    </source>
</evidence>
<dbReference type="InterPro" id="IPR008969">
    <property type="entry name" value="CarboxyPept-like_regulatory"/>
</dbReference>
<evidence type="ECO:0000256" key="2">
    <source>
        <dbReference type="ARBA" id="ARBA00022448"/>
    </source>
</evidence>
<dbReference type="InterPro" id="IPR037066">
    <property type="entry name" value="Plug_dom_sf"/>
</dbReference>
<keyword evidence="5 7" id="KW-0472">Membrane</keyword>
<keyword evidence="6 7" id="KW-0998">Cell outer membrane</keyword>
<dbReference type="InterPro" id="IPR012910">
    <property type="entry name" value="Plug_dom"/>
</dbReference>
<evidence type="ECO:0000313" key="10">
    <source>
        <dbReference type="EMBL" id="MDQ1150344.1"/>
    </source>
</evidence>
<keyword evidence="8" id="KW-1133">Transmembrane helix</keyword>
<evidence type="ECO:0000313" key="11">
    <source>
        <dbReference type="Proteomes" id="UP001244640"/>
    </source>
</evidence>
<evidence type="ECO:0000256" key="1">
    <source>
        <dbReference type="ARBA" id="ARBA00004571"/>
    </source>
</evidence>
<comment type="subcellular location">
    <subcellularLocation>
        <location evidence="1 7">Cell outer membrane</location>
        <topology evidence="1 7">Multi-pass membrane protein</topology>
    </subcellularLocation>
</comment>
<evidence type="ECO:0000256" key="5">
    <source>
        <dbReference type="ARBA" id="ARBA00023136"/>
    </source>
</evidence>
<dbReference type="Pfam" id="PF07715">
    <property type="entry name" value="Plug"/>
    <property type="match status" value="1"/>
</dbReference>
<gene>
    <name evidence="10" type="ORF">QE382_002328</name>
</gene>
<dbReference type="NCBIfam" id="TIGR04057">
    <property type="entry name" value="SusC_RagA_signa"/>
    <property type="match status" value="1"/>
</dbReference>
<evidence type="ECO:0000256" key="4">
    <source>
        <dbReference type="ARBA" id="ARBA00022692"/>
    </source>
</evidence>
<name>A0ABU0U5V8_9SPHI</name>
<accession>A0ABU0U5V8</accession>
<dbReference type="Gene3D" id="2.60.40.1120">
    <property type="entry name" value="Carboxypeptidase-like, regulatory domain"/>
    <property type="match status" value="1"/>
</dbReference>
<dbReference type="Gene3D" id="2.170.130.10">
    <property type="entry name" value="TonB-dependent receptor, plug domain"/>
    <property type="match status" value="1"/>
</dbReference>
<dbReference type="InterPro" id="IPR023996">
    <property type="entry name" value="TonB-dep_OMP_SusC/RagA"/>
</dbReference>
<dbReference type="InterPro" id="IPR036942">
    <property type="entry name" value="Beta-barrel_TonB_sf"/>
</dbReference>
<dbReference type="Pfam" id="PF13715">
    <property type="entry name" value="CarbopepD_reg_2"/>
    <property type="match status" value="1"/>
</dbReference>
<comment type="caution">
    <text evidence="10">The sequence shown here is derived from an EMBL/GenBank/DDBJ whole genome shotgun (WGS) entry which is preliminary data.</text>
</comment>
<evidence type="ECO:0000256" key="6">
    <source>
        <dbReference type="ARBA" id="ARBA00023237"/>
    </source>
</evidence>
<dbReference type="InterPro" id="IPR039426">
    <property type="entry name" value="TonB-dep_rcpt-like"/>
</dbReference>
<proteinExistence type="inferred from homology"/>
<evidence type="ECO:0000256" key="8">
    <source>
        <dbReference type="SAM" id="Phobius"/>
    </source>
</evidence>
<sequence length="1086" mass="121749">MIKRSNLSTALLDKVVNIPVIQITFLVIVFLLVSMFSLSAQTPRKDSGADGLLTVSGIVLSAMDGKPIAGVSVTIADEKGRASTKNDGSFTIKVIAEKGKIIFSHLGYNAQSLSYTVGVSMDVRLIPIDNKLDEVEVFNTGYQRISKERTVGSVDVLDQKLIDRSVSSNILSRINGLTTGLQLPKINSNEGGNQPEFTIRGKSTLFANAEPLIVVDGFPYDGGLSSLNPADIASISILKDAAAASIWGARSGNGVVVISTKQGSKDRLSLSAEVTQSIADKPDLYYNKSISSSDFIDVEKFLYKKGAYNARLKTGYQPVSPVVELLDKMSKGELAEELGNEMIDAYRLKDSRVQRLKYFYQIPLEQQYNLAISRPFKDGSFYISGGLNRQDQATKYSKNERKTLLMKYDQRFLKDRLNFSFQTNLTDTRVQSAQNSPSMYPYEELVTADGSPVAVTGGMRNSYVDTVGNGNLLDWYYNPLTDLGKGMSTNSLFNLRLNGTIDAKIFPFITASVKYQYTKSIGDDLMRYADDSYYVRNLVNIYTRYDKATGKYVKQIPAGEHRIINRLRGASYLWRGQLALDKRVNKDHHITALMAMELSDARSEVDKKQLFGYDPSTATAATIDHINALPRIYGGSQVINNGNYQDWHVDRYRSYLLNAAYSYRSIYNVYGSIRRDESNLFGVATNQKGVPLWSIGGAYNLKVDLLPAVNWLSDVRLRASYGVQGNVDKTMSAWLTARYPTSKNGYQNLYATILNPPNPSLRWEKNKVTNIGFDIGLFNQRIVMQVDRYWKKGNDLIGNGPIAPQTGLTQYKGNVADTEIEGFDLSLTTKNSLGKLQWQTVLNFSKAKDKVVRYLVKQASNFSYMTTNYLNPYEGFPQSALFSFPYAGLDGDGNPIGYMNGVESKDYSAILNNKDLENIQFHGPRIPPFFGSFRNDFSYGRLYASFNIMYQFGGYFRRLSLSNADLYSATTMGAAIYDYDKRWQLPGDEAWTNVPALIYPSNSSRSNLFAYSNALVEKSDIVRLRDIQIGWRLVDYFRWIKALDLTFVVDNVGILWRANKQGLDPNVFQSAYPVPREFSLRLKTNF</sequence>
<keyword evidence="2 7" id="KW-0813">Transport</keyword>
<dbReference type="NCBIfam" id="TIGR04056">
    <property type="entry name" value="OMP_RagA_SusC"/>
    <property type="match status" value="1"/>
</dbReference>
<protein>
    <submittedName>
        <fullName evidence="10">TonB-linked SusC/RagA family outer membrane protein</fullName>
    </submittedName>
</protein>
<comment type="similarity">
    <text evidence="7">Belongs to the TonB-dependent receptor family.</text>
</comment>
<dbReference type="PROSITE" id="PS52016">
    <property type="entry name" value="TONB_DEPENDENT_REC_3"/>
    <property type="match status" value="1"/>
</dbReference>
<feature type="transmembrane region" description="Helical" evidence="8">
    <location>
        <begin position="20"/>
        <end position="38"/>
    </location>
</feature>
<reference evidence="10 11" key="1">
    <citation type="submission" date="2023-07" db="EMBL/GenBank/DDBJ databases">
        <title>Functional and genomic diversity of the sorghum phyllosphere microbiome.</title>
        <authorList>
            <person name="Shade A."/>
        </authorList>
    </citation>
    <scope>NUCLEOTIDE SEQUENCE [LARGE SCALE GENOMIC DNA]</scope>
    <source>
        <strain evidence="10 11">SORGH_AS_0892</strain>
    </source>
</reference>
<feature type="domain" description="TonB-dependent receptor plug" evidence="9">
    <location>
        <begin position="147"/>
        <end position="255"/>
    </location>
</feature>
<evidence type="ECO:0000256" key="7">
    <source>
        <dbReference type="PROSITE-ProRule" id="PRU01360"/>
    </source>
</evidence>
<evidence type="ECO:0000256" key="3">
    <source>
        <dbReference type="ARBA" id="ARBA00022452"/>
    </source>
</evidence>
<organism evidence="10 11">
    <name type="scientific">Sphingobacterium zeae</name>
    <dbReference type="NCBI Taxonomy" id="1776859"/>
    <lineage>
        <taxon>Bacteria</taxon>
        <taxon>Pseudomonadati</taxon>
        <taxon>Bacteroidota</taxon>
        <taxon>Sphingobacteriia</taxon>
        <taxon>Sphingobacteriales</taxon>
        <taxon>Sphingobacteriaceae</taxon>
        <taxon>Sphingobacterium</taxon>
    </lineage>
</organism>
<dbReference type="Proteomes" id="UP001244640">
    <property type="component" value="Unassembled WGS sequence"/>
</dbReference>
<dbReference type="InterPro" id="IPR023997">
    <property type="entry name" value="TonB-dep_OMP_SusC/RagA_CS"/>
</dbReference>
<keyword evidence="11" id="KW-1185">Reference proteome</keyword>
<dbReference type="Gene3D" id="2.40.170.20">
    <property type="entry name" value="TonB-dependent receptor, beta-barrel domain"/>
    <property type="match status" value="1"/>
</dbReference>
<dbReference type="RefSeq" id="WP_307186009.1">
    <property type="nucleotide sequence ID" value="NZ_JAUTBA010000001.1"/>
</dbReference>
<dbReference type="SUPFAM" id="SSF49464">
    <property type="entry name" value="Carboxypeptidase regulatory domain-like"/>
    <property type="match status" value="1"/>
</dbReference>
<keyword evidence="3 7" id="KW-1134">Transmembrane beta strand</keyword>
<keyword evidence="4 7" id="KW-0812">Transmembrane</keyword>
<dbReference type="SUPFAM" id="SSF56935">
    <property type="entry name" value="Porins"/>
    <property type="match status" value="1"/>
</dbReference>
<dbReference type="EMBL" id="JAUTBA010000001">
    <property type="protein sequence ID" value="MDQ1150344.1"/>
    <property type="molecule type" value="Genomic_DNA"/>
</dbReference>